<dbReference type="AlphaFoldDB" id="A0AAV4TB32"/>
<evidence type="ECO:0000313" key="1">
    <source>
        <dbReference type="EMBL" id="GIY43315.1"/>
    </source>
</evidence>
<comment type="caution">
    <text evidence="1">The sequence shown here is derived from an EMBL/GenBank/DDBJ whole genome shotgun (WGS) entry which is preliminary data.</text>
</comment>
<organism evidence="1 2">
    <name type="scientific">Caerostris extrusa</name>
    <name type="common">Bark spider</name>
    <name type="synonym">Caerostris bankana</name>
    <dbReference type="NCBI Taxonomy" id="172846"/>
    <lineage>
        <taxon>Eukaryota</taxon>
        <taxon>Metazoa</taxon>
        <taxon>Ecdysozoa</taxon>
        <taxon>Arthropoda</taxon>
        <taxon>Chelicerata</taxon>
        <taxon>Arachnida</taxon>
        <taxon>Araneae</taxon>
        <taxon>Araneomorphae</taxon>
        <taxon>Entelegynae</taxon>
        <taxon>Araneoidea</taxon>
        <taxon>Araneidae</taxon>
        <taxon>Caerostris</taxon>
    </lineage>
</organism>
<name>A0AAV4TB32_CAEEX</name>
<reference evidence="1 2" key="1">
    <citation type="submission" date="2021-06" db="EMBL/GenBank/DDBJ databases">
        <title>Caerostris extrusa draft genome.</title>
        <authorList>
            <person name="Kono N."/>
            <person name="Arakawa K."/>
        </authorList>
    </citation>
    <scope>NUCLEOTIDE SEQUENCE [LARGE SCALE GENOMIC DNA]</scope>
</reference>
<evidence type="ECO:0000313" key="2">
    <source>
        <dbReference type="Proteomes" id="UP001054945"/>
    </source>
</evidence>
<keyword evidence="2" id="KW-1185">Reference proteome</keyword>
<protein>
    <submittedName>
        <fullName evidence="1">Uncharacterized protein</fullName>
    </submittedName>
</protein>
<dbReference type="EMBL" id="BPLR01010959">
    <property type="protein sequence ID" value="GIY43315.1"/>
    <property type="molecule type" value="Genomic_DNA"/>
</dbReference>
<sequence>MLGRQSAAVSLDRDNCDIVPFMRMGNWMRHFPHLCRRLNDCFAVCRVTAFVKQSSPFIHIIPVPQMIHCNSVKIH</sequence>
<proteinExistence type="predicted"/>
<accession>A0AAV4TB32</accession>
<dbReference type="Proteomes" id="UP001054945">
    <property type="component" value="Unassembled WGS sequence"/>
</dbReference>
<gene>
    <name evidence="1" type="ORF">CEXT_177811</name>
</gene>